<protein>
    <submittedName>
        <fullName evidence="15">Pickpocket protein 28-like</fullName>
    </submittedName>
</protein>
<dbReference type="Pfam" id="PF00858">
    <property type="entry name" value="ASC"/>
    <property type="match status" value="1"/>
</dbReference>
<keyword evidence="11 12" id="KW-0407">Ion channel</keyword>
<reference evidence="15" key="1">
    <citation type="submission" date="2025-08" db="UniProtKB">
        <authorList>
            <consortium name="RefSeq"/>
        </authorList>
    </citation>
    <scope>IDENTIFICATION</scope>
    <source>
        <tissue evidence="15">Whole Larva</tissue>
    </source>
</reference>
<comment type="subcellular location">
    <subcellularLocation>
        <location evidence="1">Membrane</location>
        <topology evidence="1">Multi-pass membrane protein</topology>
    </subcellularLocation>
</comment>
<dbReference type="PANTHER" id="PTHR11690">
    <property type="entry name" value="AMILORIDE-SENSITIVE SODIUM CHANNEL-RELATED"/>
    <property type="match status" value="1"/>
</dbReference>
<keyword evidence="14" id="KW-1185">Reference proteome</keyword>
<dbReference type="GeneID" id="108558100"/>
<dbReference type="Gene3D" id="1.10.287.770">
    <property type="entry name" value="YojJ-like"/>
    <property type="match status" value="1"/>
</dbReference>
<keyword evidence="6 13" id="KW-1133">Transmembrane helix</keyword>
<gene>
    <name evidence="15" type="primary">LOC108558100</name>
</gene>
<dbReference type="PRINTS" id="PR01078">
    <property type="entry name" value="AMINACHANNEL"/>
</dbReference>
<keyword evidence="4 12" id="KW-0894">Sodium channel</keyword>
<proteinExistence type="inferred from homology"/>
<dbReference type="Gene3D" id="2.60.470.10">
    <property type="entry name" value="Acid-sensing ion channels like domains"/>
    <property type="match status" value="1"/>
</dbReference>
<dbReference type="RefSeq" id="XP_017770397.1">
    <property type="nucleotide sequence ID" value="XM_017914908.1"/>
</dbReference>
<evidence type="ECO:0000256" key="9">
    <source>
        <dbReference type="ARBA" id="ARBA00023136"/>
    </source>
</evidence>
<keyword evidence="5 12" id="KW-0812">Transmembrane</keyword>
<evidence type="ECO:0000256" key="3">
    <source>
        <dbReference type="ARBA" id="ARBA00022448"/>
    </source>
</evidence>
<evidence type="ECO:0000256" key="4">
    <source>
        <dbReference type="ARBA" id="ARBA00022461"/>
    </source>
</evidence>
<evidence type="ECO:0000256" key="11">
    <source>
        <dbReference type="ARBA" id="ARBA00023303"/>
    </source>
</evidence>
<evidence type="ECO:0000256" key="8">
    <source>
        <dbReference type="ARBA" id="ARBA00023065"/>
    </source>
</evidence>
<feature type="transmembrane region" description="Helical" evidence="13">
    <location>
        <begin position="40"/>
        <end position="58"/>
    </location>
</feature>
<evidence type="ECO:0000256" key="2">
    <source>
        <dbReference type="ARBA" id="ARBA00007193"/>
    </source>
</evidence>
<keyword evidence="3 12" id="KW-0813">Transport</keyword>
<dbReference type="InterPro" id="IPR020903">
    <property type="entry name" value="ENaC_CS"/>
</dbReference>
<evidence type="ECO:0000313" key="14">
    <source>
        <dbReference type="Proteomes" id="UP000695000"/>
    </source>
</evidence>
<evidence type="ECO:0000256" key="12">
    <source>
        <dbReference type="RuleBase" id="RU000679"/>
    </source>
</evidence>
<evidence type="ECO:0000256" key="13">
    <source>
        <dbReference type="SAM" id="Phobius"/>
    </source>
</evidence>
<evidence type="ECO:0000313" key="15">
    <source>
        <dbReference type="RefSeq" id="XP_017770397.1"/>
    </source>
</evidence>
<evidence type="ECO:0000256" key="5">
    <source>
        <dbReference type="ARBA" id="ARBA00022692"/>
    </source>
</evidence>
<organism evidence="14 15">
    <name type="scientific">Nicrophorus vespilloides</name>
    <name type="common">Boreal carrion beetle</name>
    <dbReference type="NCBI Taxonomy" id="110193"/>
    <lineage>
        <taxon>Eukaryota</taxon>
        <taxon>Metazoa</taxon>
        <taxon>Ecdysozoa</taxon>
        <taxon>Arthropoda</taxon>
        <taxon>Hexapoda</taxon>
        <taxon>Insecta</taxon>
        <taxon>Pterygota</taxon>
        <taxon>Neoptera</taxon>
        <taxon>Endopterygota</taxon>
        <taxon>Coleoptera</taxon>
        <taxon>Polyphaga</taxon>
        <taxon>Staphyliniformia</taxon>
        <taxon>Silphidae</taxon>
        <taxon>Nicrophorinae</taxon>
        <taxon>Nicrophorus</taxon>
    </lineage>
</organism>
<dbReference type="Proteomes" id="UP000695000">
    <property type="component" value="Unplaced"/>
</dbReference>
<evidence type="ECO:0000256" key="6">
    <source>
        <dbReference type="ARBA" id="ARBA00022989"/>
    </source>
</evidence>
<dbReference type="PANTHER" id="PTHR11690:SF288">
    <property type="entry name" value="AMILORIDE-SENSITIVE NA+ CHANNEL-RELATED"/>
    <property type="match status" value="1"/>
</dbReference>
<keyword evidence="8 12" id="KW-0406">Ion transport</keyword>
<keyword evidence="10 12" id="KW-0739">Sodium transport</keyword>
<feature type="transmembrane region" description="Helical" evidence="13">
    <location>
        <begin position="509"/>
        <end position="533"/>
    </location>
</feature>
<keyword evidence="9 13" id="KW-0472">Membrane</keyword>
<evidence type="ECO:0000256" key="10">
    <source>
        <dbReference type="ARBA" id="ARBA00023201"/>
    </source>
</evidence>
<evidence type="ECO:0000256" key="1">
    <source>
        <dbReference type="ARBA" id="ARBA00004141"/>
    </source>
</evidence>
<dbReference type="InterPro" id="IPR001873">
    <property type="entry name" value="ENaC"/>
</dbReference>
<accession>A0ABM1M747</accession>
<dbReference type="PROSITE" id="PS01206">
    <property type="entry name" value="ASC"/>
    <property type="match status" value="1"/>
</dbReference>
<keyword evidence="7" id="KW-0915">Sodium</keyword>
<name>A0ABM1M747_NICVS</name>
<evidence type="ECO:0000256" key="7">
    <source>
        <dbReference type="ARBA" id="ARBA00023053"/>
    </source>
</evidence>
<comment type="similarity">
    <text evidence="2 12">Belongs to the amiloride-sensitive sodium channel (TC 1.A.6) family.</text>
</comment>
<sequence>MLSQKHRNQMNNYFTEYCNATSIHGFRYLGEQKRSYTEKIWWLVTLIASVCLCTYLIMKTYNKWERSPVIVSFATKQTPIWQIPFPAVTICPETKCLQSEFNFTKLYLKTLNGTLNDDELATLEYLSLICNPRMAISLLKMKTINETILHFFDDISPNYEDVFLICFWIGEPFYCKSIFTPILTDEGVCFTFNMLDRKELFNDDMLIFKDYLQHNQSSVGWNLEYGYGKNVKKNTYPRRALFSGATKGLQVIMLANDKDLDYICGDSLQGYKILLHHPAEVPRVSQQYFRVPLNQAVVAGIKPEVMTTSSELQSYPPEKRQCYFPNERNLRFFKIYTQQNCEVECLANFTLRLCKCVDFHMPHAKFTPICGARKLGCMKYADSMLLSNEIETKLREIEDEELQKNESFMDSLDSVFDKFVNKDKNEEKPRSSKCDCLPSCTSLSYSIETSQADWNWAEYFRGLNETILADKDKVYLSKLVIFFKDMQFISSERDELYGPIDFLANCGGLLGLFMGFSFISLVEIIYFLSLRLINNIRKRRIHKVIEFDA</sequence>